<reference evidence="3" key="2">
    <citation type="submission" date="2015-07" db="EMBL/GenBank/DDBJ databases">
        <authorList>
            <person name="Noorani M."/>
        </authorList>
    </citation>
    <scope>NUCLEOTIDE SEQUENCE</scope>
    <source>
        <strain evidence="3">Yugu1</strain>
    </source>
</reference>
<dbReference type="AlphaFoldDB" id="A0A368SAI0"/>
<evidence type="ECO:0000259" key="2">
    <source>
        <dbReference type="Pfam" id="PF21904"/>
    </source>
</evidence>
<proteinExistence type="predicted"/>
<name>A0A368SAI0_SETIT</name>
<accession>A0A368SAI0</accession>
<dbReference type="Pfam" id="PF21904">
    <property type="entry name" value="CAND6-7_N"/>
    <property type="match status" value="1"/>
</dbReference>
<evidence type="ECO:0000256" key="1">
    <source>
        <dbReference type="SAM" id="SignalP"/>
    </source>
</evidence>
<feature type="chain" id="PRO_5016620813" description="CAND6/7 N-terminal domain-containing protein" evidence="1">
    <location>
        <begin position="33"/>
        <end position="156"/>
    </location>
</feature>
<dbReference type="OrthoDB" id="1609263at2759"/>
<feature type="domain" description="CAND6/7 N-terminal" evidence="2">
    <location>
        <begin position="37"/>
        <end position="155"/>
    </location>
</feature>
<feature type="signal peptide" evidence="1">
    <location>
        <begin position="1"/>
        <end position="32"/>
    </location>
</feature>
<keyword evidence="1" id="KW-0732">Signal</keyword>
<reference evidence="3" key="1">
    <citation type="journal article" date="2012" name="Nat. Biotechnol.">
        <title>Reference genome sequence of the model plant Setaria.</title>
        <authorList>
            <person name="Bennetzen J.L."/>
            <person name="Schmutz J."/>
            <person name="Wang H."/>
            <person name="Percifield R."/>
            <person name="Hawkins J."/>
            <person name="Pontaroli A.C."/>
            <person name="Estep M."/>
            <person name="Feng L."/>
            <person name="Vaughn J.N."/>
            <person name="Grimwood J."/>
            <person name="Jenkins J."/>
            <person name="Barry K."/>
            <person name="Lindquist E."/>
            <person name="Hellsten U."/>
            <person name="Deshpande S."/>
            <person name="Wang X."/>
            <person name="Wu X."/>
            <person name="Mitros T."/>
            <person name="Triplett J."/>
            <person name="Yang X."/>
            <person name="Ye C.Y."/>
            <person name="Mauro-Herrera M."/>
            <person name="Wang L."/>
            <person name="Li P."/>
            <person name="Sharma M."/>
            <person name="Sharma R."/>
            <person name="Ronald P.C."/>
            <person name="Panaud O."/>
            <person name="Kellogg E.A."/>
            <person name="Brutnell T.P."/>
            <person name="Doust A.N."/>
            <person name="Tuskan G.A."/>
            <person name="Rokhsar D."/>
            <person name="Devos K.M."/>
        </authorList>
    </citation>
    <scope>NUCLEOTIDE SEQUENCE [LARGE SCALE GENOMIC DNA]</scope>
    <source>
        <strain evidence="3">Yugu1</strain>
    </source>
</reference>
<protein>
    <recommendedName>
        <fullName evidence="2">CAND6/7 N-terminal domain-containing protein</fullName>
    </recommendedName>
</protein>
<dbReference type="STRING" id="4555.A0A368SAI0"/>
<dbReference type="EMBL" id="CM003535">
    <property type="protein sequence ID" value="RCV39368.1"/>
    <property type="molecule type" value="Genomic_DNA"/>
</dbReference>
<sequence length="156" mass="17731">MIEESKHRHSNTRPVRCFLLLAGVLFIRPAAAGIQREFSSSRHGWVSIFVTGAKALSMHPELDPLQLGFFLLSDEALFEAISLEPPLPLDLYHNQEWLSPNCVLYSPYITTLFTFADLDDEGHFNRTFTVTHTDEYNLLFASCTLEAMEVTMEIHA</sequence>
<dbReference type="InterPro" id="IPR054103">
    <property type="entry name" value="CAND6-7_N"/>
</dbReference>
<gene>
    <name evidence="3" type="ORF">SETIT_8G218400v2</name>
</gene>
<organism evidence="3">
    <name type="scientific">Setaria italica</name>
    <name type="common">Foxtail millet</name>
    <name type="synonym">Panicum italicum</name>
    <dbReference type="NCBI Taxonomy" id="4555"/>
    <lineage>
        <taxon>Eukaryota</taxon>
        <taxon>Viridiplantae</taxon>
        <taxon>Streptophyta</taxon>
        <taxon>Embryophyta</taxon>
        <taxon>Tracheophyta</taxon>
        <taxon>Spermatophyta</taxon>
        <taxon>Magnoliopsida</taxon>
        <taxon>Liliopsida</taxon>
        <taxon>Poales</taxon>
        <taxon>Poaceae</taxon>
        <taxon>PACMAD clade</taxon>
        <taxon>Panicoideae</taxon>
        <taxon>Panicodae</taxon>
        <taxon>Paniceae</taxon>
        <taxon>Cenchrinae</taxon>
        <taxon>Setaria</taxon>
    </lineage>
</organism>
<evidence type="ECO:0000313" key="3">
    <source>
        <dbReference type="EMBL" id="RCV39368.1"/>
    </source>
</evidence>